<dbReference type="AlphaFoldDB" id="A0AA88RIE7"/>
<dbReference type="Proteomes" id="UP001187471">
    <property type="component" value="Unassembled WGS sequence"/>
</dbReference>
<dbReference type="InterPro" id="IPR013187">
    <property type="entry name" value="F-box-assoc_dom_typ3"/>
</dbReference>
<reference evidence="3" key="1">
    <citation type="submission" date="2022-12" db="EMBL/GenBank/DDBJ databases">
        <title>Draft genome assemblies for two species of Escallonia (Escalloniales).</title>
        <authorList>
            <person name="Chanderbali A."/>
            <person name="Dervinis C."/>
            <person name="Anghel I."/>
            <person name="Soltis D."/>
            <person name="Soltis P."/>
            <person name="Zapata F."/>
        </authorList>
    </citation>
    <scope>NUCLEOTIDE SEQUENCE</scope>
    <source>
        <strain evidence="3">UCBG92.1500</strain>
        <tissue evidence="3">Leaf</tissue>
    </source>
</reference>
<feature type="domain" description="F-box associated beta-propeller type 3" evidence="2">
    <location>
        <begin position="270"/>
        <end position="470"/>
    </location>
</feature>
<keyword evidence="4" id="KW-1185">Reference proteome</keyword>
<dbReference type="InterPro" id="IPR036047">
    <property type="entry name" value="F-box-like_dom_sf"/>
</dbReference>
<accession>A0AA88RIE7</accession>
<protein>
    <recommendedName>
        <fullName evidence="5">F-box domain-containing protein</fullName>
    </recommendedName>
</protein>
<evidence type="ECO:0000259" key="1">
    <source>
        <dbReference type="Pfam" id="PF00646"/>
    </source>
</evidence>
<sequence length="497" mass="55135">MENITVAASSMLSESDLDLLYEHGHGYPIGIGWPVASVNEDPRKGTPGTEVKISVNEDPFTTTEVKIKITKKQLGELLGKIDGLPVQQVLAQLMSAGDGYEAHQRSWRPALQSNRFHHHLHLRRPPETAVASQKVVVGMAVVMLGGGVGLVSGLRLVVVLGWCRSCAWCSVVERRCFVSDPNTKYLAEALAGMLDLPCDIVRDDILSRLDAETIISCKCVCKAWRNLISDQSFARAQLTRSRAAVVFQQSSNYILACCMDDRRNAVATFAQKRHYPQPMQWLVGSCNGLLLLLHYCPDLYICNPILGEFIKLPPFKFGGYCGLGFGFSPRTNQYKVIHVCGRVGKRRNPEAEVLTVGADYTWRSIGEVPFPLIAPVIDVQLNGALYWLVNNADKHHEFRLEICSFDVGNERVQCIAPPPELSGNSDFRLGVFDSCLCLCQASANQVCLWLANTGEIPGLWTRKQFMLENQIPFSSQLEPSSSPFAIRGWGRRPDDVV</sequence>
<name>A0AA88RIE7_9ASTE</name>
<evidence type="ECO:0008006" key="5">
    <source>
        <dbReference type="Google" id="ProtNLM"/>
    </source>
</evidence>
<dbReference type="PANTHER" id="PTHR31672">
    <property type="entry name" value="BNACNNG10540D PROTEIN"/>
    <property type="match status" value="1"/>
</dbReference>
<dbReference type="EMBL" id="JAVXUO010000661">
    <property type="protein sequence ID" value="KAK2990289.1"/>
    <property type="molecule type" value="Genomic_DNA"/>
</dbReference>
<organism evidence="3 4">
    <name type="scientific">Escallonia rubra</name>
    <dbReference type="NCBI Taxonomy" id="112253"/>
    <lineage>
        <taxon>Eukaryota</taxon>
        <taxon>Viridiplantae</taxon>
        <taxon>Streptophyta</taxon>
        <taxon>Embryophyta</taxon>
        <taxon>Tracheophyta</taxon>
        <taxon>Spermatophyta</taxon>
        <taxon>Magnoliopsida</taxon>
        <taxon>eudicotyledons</taxon>
        <taxon>Gunneridae</taxon>
        <taxon>Pentapetalae</taxon>
        <taxon>asterids</taxon>
        <taxon>campanulids</taxon>
        <taxon>Escalloniales</taxon>
        <taxon>Escalloniaceae</taxon>
        <taxon>Escallonia</taxon>
    </lineage>
</organism>
<dbReference type="InterPro" id="IPR001810">
    <property type="entry name" value="F-box_dom"/>
</dbReference>
<dbReference type="SUPFAM" id="SSF81383">
    <property type="entry name" value="F-box domain"/>
    <property type="match status" value="1"/>
</dbReference>
<dbReference type="Pfam" id="PF00646">
    <property type="entry name" value="F-box"/>
    <property type="match status" value="1"/>
</dbReference>
<gene>
    <name evidence="3" type="ORF">RJ640_014741</name>
</gene>
<evidence type="ECO:0000313" key="3">
    <source>
        <dbReference type="EMBL" id="KAK2990289.1"/>
    </source>
</evidence>
<feature type="domain" description="F-box" evidence="1">
    <location>
        <begin position="194"/>
        <end position="233"/>
    </location>
</feature>
<proteinExistence type="predicted"/>
<evidence type="ECO:0000259" key="2">
    <source>
        <dbReference type="Pfam" id="PF08268"/>
    </source>
</evidence>
<dbReference type="NCBIfam" id="TIGR01640">
    <property type="entry name" value="F_box_assoc_1"/>
    <property type="match status" value="1"/>
</dbReference>
<dbReference type="InterPro" id="IPR050796">
    <property type="entry name" value="SCF_F-box_component"/>
</dbReference>
<dbReference type="CDD" id="cd22157">
    <property type="entry name" value="F-box_AtFBW1-like"/>
    <property type="match status" value="1"/>
</dbReference>
<dbReference type="Pfam" id="PF08268">
    <property type="entry name" value="FBA_3"/>
    <property type="match status" value="1"/>
</dbReference>
<dbReference type="Gene3D" id="1.20.1280.50">
    <property type="match status" value="1"/>
</dbReference>
<comment type="caution">
    <text evidence="3">The sequence shown here is derived from an EMBL/GenBank/DDBJ whole genome shotgun (WGS) entry which is preliminary data.</text>
</comment>
<dbReference type="PANTHER" id="PTHR31672:SF13">
    <property type="entry name" value="F-BOX PROTEIN CPR30-LIKE"/>
    <property type="match status" value="1"/>
</dbReference>
<evidence type="ECO:0000313" key="4">
    <source>
        <dbReference type="Proteomes" id="UP001187471"/>
    </source>
</evidence>
<dbReference type="InterPro" id="IPR017451">
    <property type="entry name" value="F-box-assoc_interact_dom"/>
</dbReference>